<accession>A0A1V4SPH0</accession>
<evidence type="ECO:0000256" key="6">
    <source>
        <dbReference type="ARBA" id="ARBA00023163"/>
    </source>
</evidence>
<comment type="similarity">
    <text evidence="1">Belongs to the Fur family.</text>
</comment>
<dbReference type="InterPro" id="IPR002481">
    <property type="entry name" value="FUR"/>
</dbReference>
<evidence type="ECO:0000256" key="1">
    <source>
        <dbReference type="ARBA" id="ARBA00007957"/>
    </source>
</evidence>
<comment type="caution">
    <text evidence="9">The sequence shown here is derived from an EMBL/GenBank/DDBJ whole genome shotgun (WGS) entry which is preliminary data.</text>
</comment>
<keyword evidence="7" id="KW-0479">Metal-binding</keyword>
<comment type="cofactor">
    <cofactor evidence="7">
        <name>Zn(2+)</name>
        <dbReference type="ChEBI" id="CHEBI:29105"/>
    </cofactor>
    <text evidence="7">Binds 1 zinc ion per subunit.</text>
</comment>
<dbReference type="InterPro" id="IPR043135">
    <property type="entry name" value="Fur_C"/>
</dbReference>
<dbReference type="RefSeq" id="WP_080024223.1">
    <property type="nucleotide sequence ID" value="NZ_LTAY01000103.1"/>
</dbReference>
<evidence type="ECO:0000256" key="8">
    <source>
        <dbReference type="PIRSR" id="PIRSR602481-2"/>
    </source>
</evidence>
<evidence type="ECO:0000256" key="2">
    <source>
        <dbReference type="ARBA" id="ARBA00022491"/>
    </source>
</evidence>
<feature type="binding site" evidence="7">
    <location>
        <position position="92"/>
    </location>
    <ligand>
        <name>Zn(2+)</name>
        <dbReference type="ChEBI" id="CHEBI:29105"/>
    </ligand>
</feature>
<comment type="cofactor">
    <cofactor evidence="8">
        <name>Mn(2+)</name>
        <dbReference type="ChEBI" id="CHEBI:29035"/>
    </cofactor>
    <cofactor evidence="8">
        <name>Fe(2+)</name>
        <dbReference type="ChEBI" id="CHEBI:29033"/>
    </cofactor>
    <text evidence="8">Binds 1 Mn(2+) or Fe(2+) ion per subunit.</text>
</comment>
<dbReference type="InterPro" id="IPR036390">
    <property type="entry name" value="WH_DNA-bd_sf"/>
</dbReference>
<dbReference type="Pfam" id="PF01475">
    <property type="entry name" value="FUR"/>
    <property type="match status" value="1"/>
</dbReference>
<dbReference type="GO" id="GO:0008270">
    <property type="term" value="F:zinc ion binding"/>
    <property type="evidence" value="ECO:0007669"/>
    <property type="project" value="TreeGrafter"/>
</dbReference>
<dbReference type="OrthoDB" id="8659436at2"/>
<evidence type="ECO:0000256" key="7">
    <source>
        <dbReference type="PIRSR" id="PIRSR602481-1"/>
    </source>
</evidence>
<dbReference type="GO" id="GO:0000976">
    <property type="term" value="F:transcription cis-regulatory region binding"/>
    <property type="evidence" value="ECO:0007669"/>
    <property type="project" value="TreeGrafter"/>
</dbReference>
<dbReference type="CDD" id="cd07153">
    <property type="entry name" value="Fur_like"/>
    <property type="match status" value="1"/>
</dbReference>
<protein>
    <submittedName>
        <fullName evidence="9">Ferric uptake regulation protein</fullName>
    </submittedName>
</protein>
<dbReference type="EMBL" id="LTAY01000103">
    <property type="protein sequence ID" value="OPX45375.1"/>
    <property type="molecule type" value="Genomic_DNA"/>
</dbReference>
<evidence type="ECO:0000313" key="9">
    <source>
        <dbReference type="EMBL" id="OPX45375.1"/>
    </source>
</evidence>
<dbReference type="Gene3D" id="1.10.10.10">
    <property type="entry name" value="Winged helix-like DNA-binding domain superfamily/Winged helix DNA-binding domain"/>
    <property type="match status" value="1"/>
</dbReference>
<dbReference type="InterPro" id="IPR036388">
    <property type="entry name" value="WH-like_DNA-bd_sf"/>
</dbReference>
<feature type="binding site" evidence="8">
    <location>
        <position position="86"/>
    </location>
    <ligand>
        <name>Fe cation</name>
        <dbReference type="ChEBI" id="CHEBI:24875"/>
    </ligand>
</feature>
<evidence type="ECO:0000256" key="4">
    <source>
        <dbReference type="ARBA" id="ARBA00023015"/>
    </source>
</evidence>
<name>A0A1V4SPH0_9CLOT</name>
<dbReference type="Proteomes" id="UP000191448">
    <property type="component" value="Unassembled WGS sequence"/>
</dbReference>
<keyword evidence="8" id="KW-0408">Iron</keyword>
<feature type="binding site" evidence="7">
    <location>
        <position position="95"/>
    </location>
    <ligand>
        <name>Zn(2+)</name>
        <dbReference type="ChEBI" id="CHEBI:29105"/>
    </ligand>
</feature>
<keyword evidence="4" id="KW-0805">Transcription regulation</keyword>
<dbReference type="AlphaFoldDB" id="A0A1V4SPH0"/>
<dbReference type="GO" id="GO:1900376">
    <property type="term" value="P:regulation of secondary metabolite biosynthetic process"/>
    <property type="evidence" value="ECO:0007669"/>
    <property type="project" value="TreeGrafter"/>
</dbReference>
<organism evidence="9 10">
    <name type="scientific">Clostridium thermobutyricum DSM 4928</name>
    <dbReference type="NCBI Taxonomy" id="1121339"/>
    <lineage>
        <taxon>Bacteria</taxon>
        <taxon>Bacillati</taxon>
        <taxon>Bacillota</taxon>
        <taxon>Clostridia</taxon>
        <taxon>Eubacteriales</taxon>
        <taxon>Clostridiaceae</taxon>
        <taxon>Clostridium</taxon>
    </lineage>
</organism>
<keyword evidence="3 7" id="KW-0862">Zinc</keyword>
<proteinExistence type="inferred from homology"/>
<evidence type="ECO:0000256" key="5">
    <source>
        <dbReference type="ARBA" id="ARBA00023125"/>
    </source>
</evidence>
<dbReference type="Gene3D" id="3.30.1490.190">
    <property type="match status" value="1"/>
</dbReference>
<dbReference type="GO" id="GO:0045892">
    <property type="term" value="P:negative regulation of DNA-templated transcription"/>
    <property type="evidence" value="ECO:0007669"/>
    <property type="project" value="TreeGrafter"/>
</dbReference>
<feature type="binding site" evidence="7">
    <location>
        <position position="131"/>
    </location>
    <ligand>
        <name>Zn(2+)</name>
        <dbReference type="ChEBI" id="CHEBI:29105"/>
    </ligand>
</feature>
<sequence>MDTNNILKLKELKVTKARKEILEIFLEKKDTSLNAEEIFSICRRSGKNINLSTVYRTLDIFLEKEILDKFILENGVSVYKIHKKTHKHILECDICHKEVEVPCPLKQIEEIVREKTGFTLTEHSLKMKGVCDNCKK</sequence>
<gene>
    <name evidence="9" type="primary">fur_2</name>
    <name evidence="9" type="ORF">CLTHE_31390</name>
</gene>
<keyword evidence="6" id="KW-0804">Transcription</keyword>
<keyword evidence="5" id="KW-0238">DNA-binding</keyword>
<feature type="binding site" evidence="7">
    <location>
        <position position="134"/>
    </location>
    <ligand>
        <name>Zn(2+)</name>
        <dbReference type="ChEBI" id="CHEBI:29105"/>
    </ligand>
</feature>
<dbReference type="SUPFAM" id="SSF46785">
    <property type="entry name" value="Winged helix' DNA-binding domain"/>
    <property type="match status" value="1"/>
</dbReference>
<keyword evidence="2" id="KW-0678">Repressor</keyword>
<dbReference type="PANTHER" id="PTHR33202:SF8">
    <property type="entry name" value="PEROXIDE-RESPONSIVE REPRESSOR PERR"/>
    <property type="match status" value="1"/>
</dbReference>
<dbReference type="PANTHER" id="PTHR33202">
    <property type="entry name" value="ZINC UPTAKE REGULATION PROTEIN"/>
    <property type="match status" value="1"/>
</dbReference>
<reference evidence="9 10" key="1">
    <citation type="submission" date="2016-02" db="EMBL/GenBank/DDBJ databases">
        <title>Genome sequence of Clostridium thermobutyricum DSM 4928.</title>
        <authorList>
            <person name="Poehlein A."/>
            <person name="Daniel R."/>
        </authorList>
    </citation>
    <scope>NUCLEOTIDE SEQUENCE [LARGE SCALE GENOMIC DNA]</scope>
    <source>
        <strain evidence="9 10">DSM 4928</strain>
    </source>
</reference>
<dbReference type="GO" id="GO:0003700">
    <property type="term" value="F:DNA-binding transcription factor activity"/>
    <property type="evidence" value="ECO:0007669"/>
    <property type="project" value="InterPro"/>
</dbReference>
<feature type="binding site" evidence="8">
    <location>
        <position position="123"/>
    </location>
    <ligand>
        <name>Fe cation</name>
        <dbReference type="ChEBI" id="CHEBI:24875"/>
    </ligand>
</feature>
<evidence type="ECO:0000256" key="3">
    <source>
        <dbReference type="ARBA" id="ARBA00022833"/>
    </source>
</evidence>
<evidence type="ECO:0000313" key="10">
    <source>
        <dbReference type="Proteomes" id="UP000191448"/>
    </source>
</evidence>